<evidence type="ECO:0000313" key="2">
    <source>
        <dbReference type="Proteomes" id="UP000317713"/>
    </source>
</evidence>
<dbReference type="SUPFAM" id="SSF53163">
    <property type="entry name" value="HybD-like"/>
    <property type="match status" value="1"/>
</dbReference>
<dbReference type="Pfam" id="PF06866">
    <property type="entry name" value="DUF1256"/>
    <property type="match status" value="1"/>
</dbReference>
<proteinExistence type="predicted"/>
<evidence type="ECO:0000313" key="1">
    <source>
        <dbReference type="EMBL" id="QDS35870.1"/>
    </source>
</evidence>
<dbReference type="GO" id="GO:0008233">
    <property type="term" value="F:peptidase activity"/>
    <property type="evidence" value="ECO:0007669"/>
    <property type="project" value="UniProtKB-KW"/>
</dbReference>
<accession>A0A517IAF5</accession>
<dbReference type="NCBIfam" id="TIGR02841">
    <property type="entry name" value="spore_YyaC"/>
    <property type="match status" value="1"/>
</dbReference>
<dbReference type="EMBL" id="CP042161">
    <property type="protein sequence ID" value="QDS35870.1"/>
    <property type="molecule type" value="Genomic_DNA"/>
</dbReference>
<reference evidence="1 2" key="1">
    <citation type="submission" date="2019-07" db="EMBL/GenBank/DDBJ databases">
        <title>Characterization of Brevibacillus brevis HK544, as a potential biocontrol agent.</title>
        <authorList>
            <person name="Kim H."/>
        </authorList>
    </citation>
    <scope>NUCLEOTIDE SEQUENCE [LARGE SCALE GENOMIC DNA]</scope>
    <source>
        <strain evidence="1 2">HK544</strain>
    </source>
</reference>
<protein>
    <submittedName>
        <fullName evidence="1">Spore protease YyaC</fullName>
    </submittedName>
</protein>
<name>A0A517IAF5_BREBE</name>
<keyword evidence="1" id="KW-0378">Hydrolase</keyword>
<dbReference type="InterPro" id="IPR009665">
    <property type="entry name" value="YyaC"/>
</dbReference>
<dbReference type="Proteomes" id="UP000317713">
    <property type="component" value="Chromosome"/>
</dbReference>
<dbReference type="InterPro" id="IPR023430">
    <property type="entry name" value="Pept_HybD-like_dom_sf"/>
</dbReference>
<organism evidence="1 2">
    <name type="scientific">Brevibacillus brevis</name>
    <name type="common">Bacillus brevis</name>
    <dbReference type="NCBI Taxonomy" id="1393"/>
    <lineage>
        <taxon>Bacteria</taxon>
        <taxon>Bacillati</taxon>
        <taxon>Bacillota</taxon>
        <taxon>Bacilli</taxon>
        <taxon>Bacillales</taxon>
        <taxon>Paenibacillaceae</taxon>
        <taxon>Brevibacillus</taxon>
    </lineage>
</organism>
<dbReference type="AlphaFoldDB" id="A0A517IAF5"/>
<dbReference type="GO" id="GO:0006508">
    <property type="term" value="P:proteolysis"/>
    <property type="evidence" value="ECO:0007669"/>
    <property type="project" value="UniProtKB-KW"/>
</dbReference>
<keyword evidence="1" id="KW-0645">Protease</keyword>
<gene>
    <name evidence="1" type="primary">yyaC</name>
    <name evidence="1" type="ORF">FPS98_18650</name>
</gene>
<sequence length="173" mass="18499">MTMKRKLRLATQIKRVIPKGKRVLFVCVGTDRSTGDSLGPLVGTALKKSKLDVLGTLDDPVHALNISETLSEIERNYPNHFVIAIDACLGAFSSVGNIEVACSALKPGAGVGKDLPPLGDVNIQGIVNVGGFMEYFVLQNTRLSMVMKMASTIADACEEAVRGKKNRRANKGA</sequence>
<dbReference type="RefSeq" id="WP_144617485.1">
    <property type="nucleotide sequence ID" value="NZ_CP042161.1"/>
</dbReference>